<dbReference type="Pfam" id="PF02922">
    <property type="entry name" value="CBM_48"/>
    <property type="match status" value="1"/>
</dbReference>
<dbReference type="CAZy" id="CBM48">
    <property type="family name" value="Carbohydrate-Binding Module Family 48"/>
</dbReference>
<dbReference type="HOGENOM" id="CLU_011725_1_1_9"/>
<dbReference type="BioCyc" id="RCHA213810:RUM_RS06910-MONOMER"/>
<keyword evidence="3" id="KW-0119">Carbohydrate metabolism</keyword>
<dbReference type="CAZy" id="GH13">
    <property type="family name" value="Glycoside Hydrolase Family 13"/>
</dbReference>
<evidence type="ECO:0000259" key="5">
    <source>
        <dbReference type="SMART" id="SM00642"/>
    </source>
</evidence>
<dbReference type="InterPro" id="IPR011837">
    <property type="entry name" value="Glycogen_debranch_GlgX"/>
</dbReference>
<dbReference type="CDD" id="cd11234">
    <property type="entry name" value="E_set_GDE_N"/>
    <property type="match status" value="1"/>
</dbReference>
<dbReference type="Gene3D" id="2.60.40.10">
    <property type="entry name" value="Immunoglobulins"/>
    <property type="match status" value="1"/>
</dbReference>
<dbReference type="RefSeq" id="WP_015558437.1">
    <property type="nucleotide sequence ID" value="NC_021039.1"/>
</dbReference>
<dbReference type="PANTHER" id="PTHR43002">
    <property type="entry name" value="GLYCOGEN DEBRANCHING ENZYME"/>
    <property type="match status" value="1"/>
</dbReference>
<dbReference type="GeneID" id="83156148"/>
<dbReference type="AlphaFoldDB" id="D4LD35"/>
<gene>
    <name evidence="6" type="ordered locus">RUM_14210</name>
</gene>
<proteinExistence type="inferred from homology"/>
<dbReference type="OrthoDB" id="9761875at2"/>
<keyword evidence="3" id="KW-0624">Polysaccharide degradation</keyword>
<reference evidence="6 7" key="1">
    <citation type="submission" date="2010-03" db="EMBL/GenBank/DDBJ databases">
        <title>The genome sequence of Ruminococcus sp. 18P13.</title>
        <authorList>
            <consortium name="metaHIT consortium -- http://www.metahit.eu/"/>
            <person name="Pajon A."/>
            <person name="Turner K."/>
            <person name="Parkhill J."/>
            <person name="Bernalier A."/>
        </authorList>
    </citation>
    <scope>NUCLEOTIDE SEQUENCE [LARGE SCALE GENOMIC DNA]</scope>
    <source>
        <strain evidence="7">DSM 18848 / JCM 17042 / 18P13</strain>
    </source>
</reference>
<protein>
    <submittedName>
        <fullName evidence="6">Type II secretory pathway, pullulanase PulA and related glycosidases</fullName>
        <ecNumber evidence="6">3.2.1.-</ecNumber>
    </submittedName>
</protein>
<keyword evidence="7" id="KW-1185">Reference proteome</keyword>
<dbReference type="SMART" id="SM00642">
    <property type="entry name" value="Aamy"/>
    <property type="match status" value="1"/>
</dbReference>
<dbReference type="InterPro" id="IPR017853">
    <property type="entry name" value="GH"/>
</dbReference>
<dbReference type="EMBL" id="FP929052">
    <property type="protein sequence ID" value="CBL17530.1"/>
    <property type="molecule type" value="Genomic_DNA"/>
</dbReference>
<evidence type="ECO:0000256" key="4">
    <source>
        <dbReference type="ARBA" id="ARBA00023295"/>
    </source>
</evidence>
<keyword evidence="3" id="KW-0136">Cellulose degradation</keyword>
<keyword evidence="4 6" id="KW-0326">Glycosidase</keyword>
<dbReference type="InterPro" id="IPR013783">
    <property type="entry name" value="Ig-like_fold"/>
</dbReference>
<dbReference type="Pfam" id="PF00128">
    <property type="entry name" value="Alpha-amylase"/>
    <property type="match status" value="1"/>
</dbReference>
<dbReference type="InterPro" id="IPR014756">
    <property type="entry name" value="Ig_E-set"/>
</dbReference>
<dbReference type="EC" id="3.2.1.-" evidence="6"/>
<dbReference type="CDD" id="cd11326">
    <property type="entry name" value="AmyAc_Glg_debranch"/>
    <property type="match status" value="1"/>
</dbReference>
<dbReference type="STRING" id="213810.RUM_14210"/>
<dbReference type="GO" id="GO:0004135">
    <property type="term" value="F:amylo-alpha-1,6-glucosidase activity"/>
    <property type="evidence" value="ECO:0007669"/>
    <property type="project" value="InterPro"/>
</dbReference>
<dbReference type="SUPFAM" id="SSF51011">
    <property type="entry name" value="Glycosyl hydrolase domain"/>
    <property type="match status" value="1"/>
</dbReference>
<organism evidence="6 7">
    <name type="scientific">Ruminococcus champanellensis (strain DSM 18848 / JCM 17042 / KCTC 15320 / 18P13)</name>
    <dbReference type="NCBI Taxonomy" id="213810"/>
    <lineage>
        <taxon>Bacteria</taxon>
        <taxon>Bacillati</taxon>
        <taxon>Bacillota</taxon>
        <taxon>Clostridia</taxon>
        <taxon>Eubacteriales</taxon>
        <taxon>Oscillospiraceae</taxon>
        <taxon>Ruminococcus</taxon>
    </lineage>
</organism>
<evidence type="ECO:0000256" key="3">
    <source>
        <dbReference type="ARBA" id="ARBA00023001"/>
    </source>
</evidence>
<dbReference type="GO" id="GO:0005980">
    <property type="term" value="P:glycogen catabolic process"/>
    <property type="evidence" value="ECO:0007669"/>
    <property type="project" value="InterPro"/>
</dbReference>
<dbReference type="Gene3D" id="3.20.20.80">
    <property type="entry name" value="Glycosidases"/>
    <property type="match status" value="1"/>
</dbReference>
<feature type="domain" description="Glycosyl hydrolase family 13 catalytic" evidence="5">
    <location>
        <begin position="165"/>
        <end position="575"/>
    </location>
</feature>
<dbReference type="InterPro" id="IPR004193">
    <property type="entry name" value="Glyco_hydro_13_N"/>
</dbReference>
<evidence type="ECO:0000313" key="7">
    <source>
        <dbReference type="Proteomes" id="UP000007054"/>
    </source>
</evidence>
<evidence type="ECO:0000313" key="6">
    <source>
        <dbReference type="EMBL" id="CBL17530.1"/>
    </source>
</evidence>
<dbReference type="KEGG" id="rch:RUM_14210"/>
<dbReference type="PATRIC" id="fig|213810.4.peg.1318"/>
<comment type="similarity">
    <text evidence="1">Belongs to the glycosyl hydrolase 13 family.</text>
</comment>
<keyword evidence="2 6" id="KW-0378">Hydrolase</keyword>
<dbReference type="InterPro" id="IPR006047">
    <property type="entry name" value="GH13_cat_dom"/>
</dbReference>
<sequence>MAVITNMPLIPVDTISGFPVRPGNHLIQGATAMPNAVNFTISSANATSCELLLFHRKEKTPYAVIPIPDSYRIGDVFSIIVFGLDITEFEYAYRMDGPHDPRKGLLFNKERILLDPYARAVTGQHEWGENAANDHQYHARVVTESFDWGDMRSPELPLRDLIIYEMHVRGFTRSSTSGVAHPGTFAGILEKLPHLLALGINAVELMPVFEFNELEDARVIDGKTLYNYWGYNTVSFFSPNTSYSSENEYNREGNELKQMIRVLHEHGIEVILDVVFNHTAEGNEQGSAFSFKGIDNNVYYMLTPDGSYFNFSGCGNTFNCNHPVVQQFILNCLRYWATEYRIDGFRFDLAAIMGRNEDGSPMRNPPLLRNLAYDPVLSKVKLIAEAWDAGGLYQVGSFSSLRRWAEWNGRYRDDLRCFLKGDADMAQAAINRITGSTDLYDPVYRGDNASVNFLTCHDGFTLYDLYAYNTKHNEANGWNNTDGDNCGNSWNCGAEGDTDNQEIRALRMRLIKNAFATLLCSRGAAMFLAGDEFCNTQFGNNNPYCQDNEVSWLDWSLLEKNQEIFRFCRDMIALRKAHPCITENLEPASTNFPAVSIHNAFPWHTDCHPDTRVIGILFSGKHPKTGADDMVFLGINTFWENQKIQMPDLPEHLYWHIACNTALPHADPPIYQTQSSWEGCTNIWAAPRSVIVAYARVKGT</sequence>
<dbReference type="SUPFAM" id="SSF51445">
    <property type="entry name" value="(Trans)glycosidases"/>
    <property type="match status" value="1"/>
</dbReference>
<dbReference type="Proteomes" id="UP000007054">
    <property type="component" value="Chromosome"/>
</dbReference>
<name>D4LD35_RUMC1</name>
<dbReference type="GO" id="GO:0030245">
    <property type="term" value="P:cellulose catabolic process"/>
    <property type="evidence" value="ECO:0007669"/>
    <property type="project" value="UniProtKB-KW"/>
</dbReference>
<dbReference type="NCBIfam" id="TIGR02100">
    <property type="entry name" value="glgX_debranch"/>
    <property type="match status" value="1"/>
</dbReference>
<dbReference type="SUPFAM" id="SSF81296">
    <property type="entry name" value="E set domains"/>
    <property type="match status" value="1"/>
</dbReference>
<evidence type="ECO:0000256" key="2">
    <source>
        <dbReference type="ARBA" id="ARBA00022801"/>
    </source>
</evidence>
<evidence type="ECO:0000256" key="1">
    <source>
        <dbReference type="ARBA" id="ARBA00008061"/>
    </source>
</evidence>
<accession>D4LD35</accession>